<evidence type="ECO:0000313" key="2">
    <source>
        <dbReference type="EMBL" id="REG08415.1"/>
    </source>
</evidence>
<dbReference type="NCBIfam" id="TIGR03843">
    <property type="entry name" value="SCO1664 family protein"/>
    <property type="match status" value="1"/>
</dbReference>
<organism evidence="2 3">
    <name type="scientific">Pelolinea submarina</name>
    <dbReference type="NCBI Taxonomy" id="913107"/>
    <lineage>
        <taxon>Bacteria</taxon>
        <taxon>Bacillati</taxon>
        <taxon>Chloroflexota</taxon>
        <taxon>Anaerolineae</taxon>
        <taxon>Anaerolineales</taxon>
        <taxon>Anaerolineaceae</taxon>
        <taxon>Pelolinea</taxon>
    </lineage>
</organism>
<dbReference type="EMBL" id="QUMS01000002">
    <property type="protein sequence ID" value="REG08415.1"/>
    <property type="molecule type" value="Genomic_DNA"/>
</dbReference>
<feature type="domain" description="PI3K/PI4K catalytic" evidence="1">
    <location>
        <begin position="98"/>
        <end position="203"/>
    </location>
</feature>
<dbReference type="InterPro" id="IPR000403">
    <property type="entry name" value="PI3/4_kinase_cat_dom"/>
</dbReference>
<dbReference type="Pfam" id="PF00454">
    <property type="entry name" value="PI3_PI4_kinase"/>
    <property type="match status" value="1"/>
</dbReference>
<dbReference type="RefSeq" id="WP_116225071.1">
    <property type="nucleotide sequence ID" value="NZ_AP018437.1"/>
</dbReference>
<sequence length="248" mass="28360">MNARPKKTIPSKTEILEILREGKADLKGQFVLGSNYTFLVQLSHGGKSFQAVYKPQKGEMPLWDFPAESLAARESAAFLVSEALGWELVPPTIMRADGPLGSGSYQFFIVHDPQLHYFSFDDATRDRLRPTALFDLIINNADRKGGHILLDENDHLWLIDHGLCFHAQPKLRTVIWDFSGEPIENELLESLQNLLRDLQAKTEIQQQLSQLLQKNEIDALKSRIKFYIDHPVYPAPDENQRQFPWPLV</sequence>
<dbReference type="OrthoDB" id="152610at2"/>
<evidence type="ECO:0000259" key="1">
    <source>
        <dbReference type="Pfam" id="PF00454"/>
    </source>
</evidence>
<gene>
    <name evidence="2" type="ORF">DFR64_1782</name>
</gene>
<comment type="caution">
    <text evidence="2">The sequence shown here is derived from an EMBL/GenBank/DDBJ whole genome shotgun (WGS) entry which is preliminary data.</text>
</comment>
<reference evidence="2 3" key="1">
    <citation type="submission" date="2018-08" db="EMBL/GenBank/DDBJ databases">
        <title>Genomic Encyclopedia of Type Strains, Phase IV (KMG-IV): sequencing the most valuable type-strain genomes for metagenomic binning, comparative biology and taxonomic classification.</title>
        <authorList>
            <person name="Goeker M."/>
        </authorList>
    </citation>
    <scope>NUCLEOTIDE SEQUENCE [LARGE SCALE GENOMIC DNA]</scope>
    <source>
        <strain evidence="2 3">DSM 23923</strain>
    </source>
</reference>
<keyword evidence="3" id="KW-1185">Reference proteome</keyword>
<dbReference type="Proteomes" id="UP000256388">
    <property type="component" value="Unassembled WGS sequence"/>
</dbReference>
<evidence type="ECO:0000313" key="3">
    <source>
        <dbReference type="Proteomes" id="UP000256388"/>
    </source>
</evidence>
<accession>A0A347ZND2</accession>
<dbReference type="InterPro" id="IPR022292">
    <property type="entry name" value="CHP03843"/>
</dbReference>
<protein>
    <submittedName>
        <fullName evidence="2">Putative repeat protein (TIGR03843 family)</fullName>
    </submittedName>
</protein>
<proteinExistence type="predicted"/>
<dbReference type="SUPFAM" id="SSF56112">
    <property type="entry name" value="Protein kinase-like (PK-like)"/>
    <property type="match status" value="1"/>
</dbReference>
<name>A0A347ZND2_9CHLR</name>
<dbReference type="InterPro" id="IPR011009">
    <property type="entry name" value="Kinase-like_dom_sf"/>
</dbReference>
<dbReference type="AlphaFoldDB" id="A0A347ZND2"/>